<dbReference type="EMBL" id="QFBC01000002">
    <property type="protein sequence ID" value="PWE57268.1"/>
    <property type="molecule type" value="Genomic_DNA"/>
</dbReference>
<feature type="transmembrane region" description="Helical" evidence="1">
    <location>
        <begin position="68"/>
        <end position="89"/>
    </location>
</feature>
<feature type="transmembrane region" description="Helical" evidence="1">
    <location>
        <begin position="109"/>
        <end position="133"/>
    </location>
</feature>
<gene>
    <name evidence="2" type="ORF">DEM27_06425</name>
</gene>
<keyword evidence="1" id="KW-1133">Transmembrane helix</keyword>
<reference evidence="2 3" key="1">
    <citation type="submission" date="2018-05" db="EMBL/GenBank/DDBJ databases">
        <title>The draft genome of strain NS-104.</title>
        <authorList>
            <person name="Hang P."/>
            <person name="Jiang J."/>
        </authorList>
    </citation>
    <scope>NUCLEOTIDE SEQUENCE [LARGE SCALE GENOMIC DNA]</scope>
    <source>
        <strain evidence="2 3">NS-104</strain>
    </source>
</reference>
<sequence length="171" mass="19357">MTQMQIVILAAGCVVFYMYVRYRVAKLFQPFRMGLLDRAEKLLRSSNLSEDDRRAVENGLDMAYSVRAAWMLALGLLPLAIYSLACRIFRGRKETMVKKRPHSRELNQFTGALIVSILASSPLAAFVFLHVFILGCVILPTTMYTLRAAVRWATSDISIGNFKSDVLKHNH</sequence>
<evidence type="ECO:0000313" key="2">
    <source>
        <dbReference type="EMBL" id="PWE57268.1"/>
    </source>
</evidence>
<keyword evidence="1" id="KW-0812">Transmembrane</keyword>
<protein>
    <submittedName>
        <fullName evidence="2">Uncharacterized protein</fullName>
    </submittedName>
</protein>
<name>A0A2U2DVC1_9HYPH</name>
<keyword evidence="1" id="KW-0472">Membrane</keyword>
<organism evidence="2 3">
    <name type="scientific">Metarhizobium album</name>
    <dbReference type="NCBI Taxonomy" id="2182425"/>
    <lineage>
        <taxon>Bacteria</taxon>
        <taxon>Pseudomonadati</taxon>
        <taxon>Pseudomonadota</taxon>
        <taxon>Alphaproteobacteria</taxon>
        <taxon>Hyphomicrobiales</taxon>
        <taxon>Rhizobiaceae</taxon>
        <taxon>Metarhizobium</taxon>
    </lineage>
</organism>
<dbReference type="RefSeq" id="WP_109457372.1">
    <property type="nucleotide sequence ID" value="NZ_QFBC01000002.1"/>
</dbReference>
<dbReference type="Proteomes" id="UP000245252">
    <property type="component" value="Unassembled WGS sequence"/>
</dbReference>
<keyword evidence="3" id="KW-1185">Reference proteome</keyword>
<comment type="caution">
    <text evidence="2">The sequence shown here is derived from an EMBL/GenBank/DDBJ whole genome shotgun (WGS) entry which is preliminary data.</text>
</comment>
<accession>A0A2U2DVC1</accession>
<evidence type="ECO:0000313" key="3">
    <source>
        <dbReference type="Proteomes" id="UP000245252"/>
    </source>
</evidence>
<evidence type="ECO:0000256" key="1">
    <source>
        <dbReference type="SAM" id="Phobius"/>
    </source>
</evidence>
<proteinExistence type="predicted"/>
<dbReference type="AlphaFoldDB" id="A0A2U2DVC1"/>